<evidence type="ECO:0000313" key="2">
    <source>
        <dbReference type="Proteomes" id="UP001165064"/>
    </source>
</evidence>
<dbReference type="EMBL" id="BSXS01000346">
    <property type="protein sequence ID" value="GME72113.1"/>
    <property type="molecule type" value="Genomic_DNA"/>
</dbReference>
<name>A0ACB5ST64_AMBMO</name>
<dbReference type="Proteomes" id="UP001165064">
    <property type="component" value="Unassembled WGS sequence"/>
</dbReference>
<accession>A0ACB5ST64</accession>
<proteinExistence type="predicted"/>
<reference evidence="1" key="1">
    <citation type="submission" date="2023-04" db="EMBL/GenBank/DDBJ databases">
        <title>Ambrosiozyma monospora NBRC 10751.</title>
        <authorList>
            <person name="Ichikawa N."/>
            <person name="Sato H."/>
            <person name="Tonouchi N."/>
        </authorList>
    </citation>
    <scope>NUCLEOTIDE SEQUENCE</scope>
    <source>
        <strain evidence="1">NBRC 10751</strain>
    </source>
</reference>
<organism evidence="1 2">
    <name type="scientific">Ambrosiozyma monospora</name>
    <name type="common">Yeast</name>
    <name type="synonym">Endomycopsis monosporus</name>
    <dbReference type="NCBI Taxonomy" id="43982"/>
    <lineage>
        <taxon>Eukaryota</taxon>
        <taxon>Fungi</taxon>
        <taxon>Dikarya</taxon>
        <taxon>Ascomycota</taxon>
        <taxon>Saccharomycotina</taxon>
        <taxon>Pichiomycetes</taxon>
        <taxon>Pichiales</taxon>
        <taxon>Pichiaceae</taxon>
        <taxon>Ambrosiozyma</taxon>
    </lineage>
</organism>
<sequence length="132" mass="15390">MVSQDTTGPRTQARHFFDIISIMWFMWYVEVLLSHSQALHVISKIAELNEWRLGFKFNCNILEPTEVQKKQIMMNWEMERVILPKPAHNQNLISTSFKITKTVKFSTDVPTNLVGTTGWVNHQYTTSNKTMS</sequence>
<comment type="caution">
    <text evidence="1">The sequence shown here is derived from an EMBL/GenBank/DDBJ whole genome shotgun (WGS) entry which is preliminary data.</text>
</comment>
<keyword evidence="2" id="KW-1185">Reference proteome</keyword>
<gene>
    <name evidence="1" type="ORF">Amon02_000085300</name>
</gene>
<evidence type="ECO:0000313" key="1">
    <source>
        <dbReference type="EMBL" id="GME72113.1"/>
    </source>
</evidence>
<protein>
    <submittedName>
        <fullName evidence="1">Unnamed protein product</fullName>
    </submittedName>
</protein>